<dbReference type="RefSeq" id="WP_295320897.1">
    <property type="nucleotide sequence ID" value="NZ_LT598653.1"/>
</dbReference>
<reference evidence="2" key="1">
    <citation type="submission" date="2016-03" db="EMBL/GenBank/DDBJ databases">
        <authorList>
            <person name="Ploux O."/>
        </authorList>
    </citation>
    <scope>NUCLEOTIDE SEQUENCE</scope>
    <source>
        <strain evidence="2">UC10</strain>
    </source>
</reference>
<dbReference type="AlphaFoldDB" id="A0A1Y5Q075"/>
<keyword evidence="1" id="KW-0732">Signal</keyword>
<protein>
    <submittedName>
        <fullName evidence="2">Uncharacterized protein</fullName>
    </submittedName>
</protein>
<name>A0A1Y5Q075_9SPHN</name>
<accession>A0A1Y5Q075</accession>
<evidence type="ECO:0000313" key="2">
    <source>
        <dbReference type="EMBL" id="SBV34205.1"/>
    </source>
</evidence>
<proteinExistence type="predicted"/>
<feature type="chain" id="PRO_5011002633" evidence="1">
    <location>
        <begin position="18"/>
        <end position="185"/>
    </location>
</feature>
<dbReference type="EMBL" id="LT598653">
    <property type="protein sequence ID" value="SBV34205.1"/>
    <property type="molecule type" value="Genomic_DNA"/>
</dbReference>
<feature type="signal peptide" evidence="1">
    <location>
        <begin position="1"/>
        <end position="17"/>
    </location>
</feature>
<gene>
    <name evidence="2" type="ORF">SPPYR_3085</name>
</gene>
<sequence length="185" mass="20143">MAFSLLFAAALSAAAPATPPAAPAPMPTGDALTAAIAENDARLFWAAFEGCTPPALTGLLTPDYRMIHDRGGLSAKDRADMIAGFERQCARRRPGGEDEGYKNRRQFVPGSRIVRPMGDWGALEEGAHLFFEWTPRAPRWTLVGGARYMNVWQWMPAEGRFRLSESLSYDHAPAAPYPPPDAATP</sequence>
<organism evidence="2">
    <name type="scientific">uncultured Sphingopyxis sp</name>
    <dbReference type="NCBI Taxonomy" id="310581"/>
    <lineage>
        <taxon>Bacteria</taxon>
        <taxon>Pseudomonadati</taxon>
        <taxon>Pseudomonadota</taxon>
        <taxon>Alphaproteobacteria</taxon>
        <taxon>Sphingomonadales</taxon>
        <taxon>Sphingomonadaceae</taxon>
        <taxon>Sphingopyxis</taxon>
        <taxon>environmental samples</taxon>
    </lineage>
</organism>
<evidence type="ECO:0000256" key="1">
    <source>
        <dbReference type="SAM" id="SignalP"/>
    </source>
</evidence>
<dbReference type="KEGG" id="sphu:SPPYR_3085"/>